<dbReference type="EMBL" id="LT906464">
    <property type="protein sequence ID" value="SNV99212.1"/>
    <property type="molecule type" value="Genomic_DNA"/>
</dbReference>
<reference evidence="4" key="3">
    <citation type="journal article" date="2019" name="Int. J. Syst. Evol. Microbiol.">
        <title>The Global Catalogue of Microorganisms (GCM) 10K type strain sequencing project: providing services to taxonomists for standard genome sequencing and annotation.</title>
        <authorList>
            <consortium name="The Broad Institute Genomics Platform"/>
            <consortium name="The Broad Institute Genome Sequencing Center for Infectious Disease"/>
            <person name="Wu L."/>
            <person name="Ma J."/>
        </authorList>
    </citation>
    <scope>NUCLEOTIDE SEQUENCE [LARGE SCALE GENOMIC DNA]</scope>
    <source>
        <strain evidence="4">CCM 4175</strain>
    </source>
</reference>
<sequence>MPHYSNVGHTETRYIKVDQTTLHAYQTLFDIPLSQEIPLLFFARYWCDFTLFQSFIETEIMLVETVLKEAEKLFCYETIKASLTYKSVQQVKNFEQFQFELVLNDNNVIQQTFIRRDS</sequence>
<dbReference type="Proteomes" id="UP000243706">
    <property type="component" value="Chromosome 1"/>
</dbReference>
<accession>A0A240BV22</accession>
<evidence type="ECO:0000313" key="1">
    <source>
        <dbReference type="EMBL" id="GGA85516.1"/>
    </source>
</evidence>
<protein>
    <submittedName>
        <fullName evidence="2">Protein vraC</fullName>
    </submittedName>
</protein>
<dbReference type="EMBL" id="BMCB01000003">
    <property type="protein sequence ID" value="GGA85516.1"/>
    <property type="molecule type" value="Genomic_DNA"/>
</dbReference>
<reference evidence="1" key="1">
    <citation type="journal article" date="2014" name="Int. J. Syst. Evol. Microbiol.">
        <title>Complete genome of a new Firmicutes species belonging to the dominant human colonic microbiota ('Ruminococcus bicirculans') reveals two chromosomes and a selective capacity to utilize plant glucans.</title>
        <authorList>
            <consortium name="NISC Comparative Sequencing Program"/>
            <person name="Wegmann U."/>
            <person name="Louis P."/>
            <person name="Goesmann A."/>
            <person name="Henrissat B."/>
            <person name="Duncan S.H."/>
            <person name="Flint H.J."/>
        </authorList>
    </citation>
    <scope>NUCLEOTIDE SEQUENCE</scope>
    <source>
        <strain evidence="1">CCM 4175</strain>
    </source>
</reference>
<evidence type="ECO:0000313" key="4">
    <source>
        <dbReference type="Proteomes" id="UP000652995"/>
    </source>
</evidence>
<keyword evidence="4" id="KW-1185">Reference proteome</keyword>
<organism evidence="2 3">
    <name type="scientific">Staphylococcus muscae</name>
    <dbReference type="NCBI Taxonomy" id="1294"/>
    <lineage>
        <taxon>Bacteria</taxon>
        <taxon>Bacillati</taxon>
        <taxon>Bacillota</taxon>
        <taxon>Bacilli</taxon>
        <taxon>Bacillales</taxon>
        <taxon>Staphylococcaceae</taxon>
        <taxon>Staphylococcus</taxon>
    </lineage>
</organism>
<evidence type="ECO:0000313" key="3">
    <source>
        <dbReference type="Proteomes" id="UP000243706"/>
    </source>
</evidence>
<evidence type="ECO:0000313" key="2">
    <source>
        <dbReference type="EMBL" id="SNV99212.1"/>
    </source>
</evidence>
<reference evidence="1" key="4">
    <citation type="submission" date="2024-05" db="EMBL/GenBank/DDBJ databases">
        <authorList>
            <person name="Sun Q."/>
            <person name="Sedlacek I."/>
        </authorList>
    </citation>
    <scope>NUCLEOTIDE SEQUENCE</scope>
    <source>
        <strain evidence="1">CCM 4175</strain>
    </source>
</reference>
<proteinExistence type="predicted"/>
<dbReference type="KEGG" id="smus:C7J88_08365"/>
<dbReference type="Proteomes" id="UP000652995">
    <property type="component" value="Unassembled WGS sequence"/>
</dbReference>
<reference evidence="2 3" key="2">
    <citation type="submission" date="2017-06" db="EMBL/GenBank/DDBJ databases">
        <authorList>
            <consortium name="Pathogen Informatics"/>
        </authorList>
    </citation>
    <scope>NUCLEOTIDE SEQUENCE [LARGE SCALE GENOMIC DNA]</scope>
    <source>
        <strain evidence="2 3">NCTC13833</strain>
    </source>
</reference>
<dbReference type="RefSeq" id="WP_095115292.1">
    <property type="nucleotide sequence ID" value="NZ_BMCB01000003.1"/>
</dbReference>
<dbReference type="OrthoDB" id="2407806at2"/>
<gene>
    <name evidence="2" type="primary">vraC</name>
    <name evidence="1" type="ORF">GCM10007183_07130</name>
    <name evidence="2" type="ORF">SAMEA4412661_00242</name>
</gene>
<dbReference type="AlphaFoldDB" id="A0A240BV22"/>
<name>A0A240BV22_9STAP</name>